<gene>
    <name evidence="1" type="ORF">D9619_007839</name>
</gene>
<sequence length="166" mass="18139">MLLATGRAHLPFPIFYAPDYYWAIIHITQTIYHLRSPSAFTQHLLLSSAPALSFYRVGYQDNAPSSDLFMLVSGSRESLISSTTFVRLSNAGNIRVNLLMCPGYQDGGIGSSGSHGRSILIASLCFKKSERYTSGEGVQVSPGLRWAVGVTLVQTPLLRRITVQSA</sequence>
<accession>A0A8H5ESL4</accession>
<proteinExistence type="predicted"/>
<organism evidence="1 2">
    <name type="scientific">Psilocybe cf. subviscida</name>
    <dbReference type="NCBI Taxonomy" id="2480587"/>
    <lineage>
        <taxon>Eukaryota</taxon>
        <taxon>Fungi</taxon>
        <taxon>Dikarya</taxon>
        <taxon>Basidiomycota</taxon>
        <taxon>Agaricomycotina</taxon>
        <taxon>Agaricomycetes</taxon>
        <taxon>Agaricomycetidae</taxon>
        <taxon>Agaricales</taxon>
        <taxon>Agaricineae</taxon>
        <taxon>Strophariaceae</taxon>
        <taxon>Psilocybe</taxon>
    </lineage>
</organism>
<keyword evidence="2" id="KW-1185">Reference proteome</keyword>
<reference evidence="1 2" key="1">
    <citation type="journal article" date="2020" name="ISME J.">
        <title>Uncovering the hidden diversity of litter-decomposition mechanisms in mushroom-forming fungi.</title>
        <authorList>
            <person name="Floudas D."/>
            <person name="Bentzer J."/>
            <person name="Ahren D."/>
            <person name="Johansson T."/>
            <person name="Persson P."/>
            <person name="Tunlid A."/>
        </authorList>
    </citation>
    <scope>NUCLEOTIDE SEQUENCE [LARGE SCALE GENOMIC DNA]</scope>
    <source>
        <strain evidence="1 2">CBS 101986</strain>
    </source>
</reference>
<dbReference type="AlphaFoldDB" id="A0A8H5ESL4"/>
<comment type="caution">
    <text evidence="1">The sequence shown here is derived from an EMBL/GenBank/DDBJ whole genome shotgun (WGS) entry which is preliminary data.</text>
</comment>
<protein>
    <submittedName>
        <fullName evidence="1">Uncharacterized protein</fullName>
    </submittedName>
</protein>
<dbReference type="EMBL" id="JAACJJ010000057">
    <property type="protein sequence ID" value="KAF5310841.1"/>
    <property type="molecule type" value="Genomic_DNA"/>
</dbReference>
<evidence type="ECO:0000313" key="1">
    <source>
        <dbReference type="EMBL" id="KAF5310841.1"/>
    </source>
</evidence>
<evidence type="ECO:0000313" key="2">
    <source>
        <dbReference type="Proteomes" id="UP000567179"/>
    </source>
</evidence>
<name>A0A8H5ESL4_9AGAR</name>
<dbReference type="Proteomes" id="UP000567179">
    <property type="component" value="Unassembled WGS sequence"/>
</dbReference>